<sequence>MEKDAISKERWLVCGSRARKKGYKELVFLELDEILKAYREFYGPDWKPECIIEGCCPDSADTYAEEWAEKNEISIERHPASKGTHLKRNIEMIKSNPSEIIAFWSGFSYGTAHTIAQAVLNGKPVTVIDIRKHQGGNRKWKKIENFHRKKCH</sequence>
<proteinExistence type="predicted"/>
<gene>
    <name evidence="1" type="ORF">S03H2_00822</name>
</gene>
<comment type="caution">
    <text evidence="1">The sequence shown here is derived from an EMBL/GenBank/DDBJ whole genome shotgun (WGS) entry which is preliminary data.</text>
</comment>
<protein>
    <submittedName>
        <fullName evidence="1">Uncharacterized protein</fullName>
    </submittedName>
</protein>
<reference evidence="1" key="1">
    <citation type="journal article" date="2014" name="Front. Microbiol.">
        <title>High frequency of phylogenetically diverse reductive dehalogenase-homologous genes in deep subseafloor sedimentary metagenomes.</title>
        <authorList>
            <person name="Kawai M."/>
            <person name="Futagami T."/>
            <person name="Toyoda A."/>
            <person name="Takaki Y."/>
            <person name="Nishi S."/>
            <person name="Hori S."/>
            <person name="Arai W."/>
            <person name="Tsubouchi T."/>
            <person name="Morono Y."/>
            <person name="Uchiyama I."/>
            <person name="Ito T."/>
            <person name="Fujiyama A."/>
            <person name="Inagaki F."/>
            <person name="Takami H."/>
        </authorList>
    </citation>
    <scope>NUCLEOTIDE SEQUENCE</scope>
    <source>
        <strain evidence="1">Expedition CK06-06</strain>
    </source>
</reference>
<organism evidence="1">
    <name type="scientific">marine sediment metagenome</name>
    <dbReference type="NCBI Taxonomy" id="412755"/>
    <lineage>
        <taxon>unclassified sequences</taxon>
        <taxon>metagenomes</taxon>
        <taxon>ecological metagenomes</taxon>
    </lineage>
</organism>
<evidence type="ECO:0000313" key="1">
    <source>
        <dbReference type="EMBL" id="GAH28785.1"/>
    </source>
</evidence>
<accession>X1F887</accession>
<dbReference type="AlphaFoldDB" id="X1F887"/>
<name>X1F887_9ZZZZ</name>
<dbReference type="EMBL" id="BARU01000201">
    <property type="protein sequence ID" value="GAH28785.1"/>
    <property type="molecule type" value="Genomic_DNA"/>
</dbReference>